<dbReference type="SUPFAM" id="SSF58104">
    <property type="entry name" value="Methyl-accepting chemotaxis protein (MCP) signaling domain"/>
    <property type="match status" value="1"/>
</dbReference>
<keyword evidence="7" id="KW-1185">Reference proteome</keyword>
<dbReference type="RefSeq" id="WP_353896986.1">
    <property type="nucleotide sequence ID" value="NZ_JBEVCJ010000021.1"/>
</dbReference>
<dbReference type="PANTHER" id="PTHR32089">
    <property type="entry name" value="METHYL-ACCEPTING CHEMOTAXIS PROTEIN MCPB"/>
    <property type="match status" value="1"/>
</dbReference>
<organism evidence="6 7">
    <name type="scientific">Aliikangiella maris</name>
    <dbReference type="NCBI Taxonomy" id="3162458"/>
    <lineage>
        <taxon>Bacteria</taxon>
        <taxon>Pseudomonadati</taxon>
        <taxon>Pseudomonadota</taxon>
        <taxon>Gammaproteobacteria</taxon>
        <taxon>Oceanospirillales</taxon>
        <taxon>Pleioneaceae</taxon>
        <taxon>Aliikangiella</taxon>
    </lineage>
</organism>
<protein>
    <submittedName>
        <fullName evidence="6">Methyl-accepting chemotaxis protein</fullName>
    </submittedName>
</protein>
<evidence type="ECO:0000256" key="3">
    <source>
        <dbReference type="ARBA" id="ARBA00029447"/>
    </source>
</evidence>
<dbReference type="SMART" id="SM00283">
    <property type="entry name" value="MA"/>
    <property type="match status" value="1"/>
</dbReference>
<evidence type="ECO:0000256" key="4">
    <source>
        <dbReference type="PROSITE-ProRule" id="PRU00284"/>
    </source>
</evidence>
<dbReference type="PANTHER" id="PTHR32089:SF112">
    <property type="entry name" value="LYSOZYME-LIKE PROTEIN-RELATED"/>
    <property type="match status" value="1"/>
</dbReference>
<dbReference type="Proteomes" id="UP001548189">
    <property type="component" value="Unassembled WGS sequence"/>
</dbReference>
<comment type="caution">
    <text evidence="6">The sequence shown here is derived from an EMBL/GenBank/DDBJ whole genome shotgun (WGS) entry which is preliminary data.</text>
</comment>
<sequence length="207" mass="22519">MMQRIELLVKTTNTVGEEFQSSSKTLVQISEHGQQIEAILTVIKSVAEQTNLLALNAAIEAARAGEQGRGFAVVADEVRSLAQRTQELTSEIESVIASIRQSTENAAAKMYQSSQNANESAQVVRTAEQQLTAVRESFDKIYQQSMSITTSFGEQSTAVKSVSDVVHRIFELAKSGVSTAKNTYNQASSIDGLSENLQVALKQFRVS</sequence>
<feature type="domain" description="Methyl-accepting transducer" evidence="5">
    <location>
        <begin position="1"/>
        <end position="170"/>
    </location>
</feature>
<accession>A0ABV2BWV0</accession>
<proteinExistence type="inferred from homology"/>
<dbReference type="EMBL" id="JBEVCJ010000021">
    <property type="protein sequence ID" value="MET1256400.1"/>
    <property type="molecule type" value="Genomic_DNA"/>
</dbReference>
<dbReference type="Pfam" id="PF00015">
    <property type="entry name" value="MCPsignal"/>
    <property type="match status" value="1"/>
</dbReference>
<dbReference type="PRINTS" id="PR00260">
    <property type="entry name" value="CHEMTRNSDUCR"/>
</dbReference>
<evidence type="ECO:0000259" key="5">
    <source>
        <dbReference type="PROSITE" id="PS50111"/>
    </source>
</evidence>
<dbReference type="Gene3D" id="1.10.287.950">
    <property type="entry name" value="Methyl-accepting chemotaxis protein"/>
    <property type="match status" value="1"/>
</dbReference>
<evidence type="ECO:0000256" key="1">
    <source>
        <dbReference type="ARBA" id="ARBA00004370"/>
    </source>
</evidence>
<reference evidence="6 7" key="1">
    <citation type="submission" date="2024-06" db="EMBL/GenBank/DDBJ databases">
        <authorList>
            <person name="Li F."/>
        </authorList>
    </citation>
    <scope>NUCLEOTIDE SEQUENCE [LARGE SCALE GENOMIC DNA]</scope>
    <source>
        <strain evidence="6 7">GXAS 311</strain>
    </source>
</reference>
<comment type="similarity">
    <text evidence="3">Belongs to the methyl-accepting chemotaxis (MCP) protein family.</text>
</comment>
<keyword evidence="2 4" id="KW-0807">Transducer</keyword>
<evidence type="ECO:0000313" key="6">
    <source>
        <dbReference type="EMBL" id="MET1256400.1"/>
    </source>
</evidence>
<dbReference type="PROSITE" id="PS50111">
    <property type="entry name" value="CHEMOTAXIS_TRANSDUC_2"/>
    <property type="match status" value="1"/>
</dbReference>
<evidence type="ECO:0000256" key="2">
    <source>
        <dbReference type="ARBA" id="ARBA00023224"/>
    </source>
</evidence>
<dbReference type="InterPro" id="IPR004090">
    <property type="entry name" value="Chemotax_Me-accpt_rcpt"/>
</dbReference>
<comment type="subcellular location">
    <subcellularLocation>
        <location evidence="1">Membrane</location>
    </subcellularLocation>
</comment>
<evidence type="ECO:0000313" key="7">
    <source>
        <dbReference type="Proteomes" id="UP001548189"/>
    </source>
</evidence>
<gene>
    <name evidence="6" type="ORF">ABVT43_14765</name>
</gene>
<name>A0ABV2BWV0_9GAMM</name>
<dbReference type="InterPro" id="IPR004089">
    <property type="entry name" value="MCPsignal_dom"/>
</dbReference>